<dbReference type="InterPro" id="IPR009057">
    <property type="entry name" value="Homeodomain-like_sf"/>
</dbReference>
<evidence type="ECO:0000313" key="10">
    <source>
        <dbReference type="EMBL" id="PFX30301.1"/>
    </source>
</evidence>
<evidence type="ECO:0000256" key="3">
    <source>
        <dbReference type="ARBA" id="ARBA00023125"/>
    </source>
</evidence>
<evidence type="ECO:0000313" key="11">
    <source>
        <dbReference type="Proteomes" id="UP000225706"/>
    </source>
</evidence>
<dbReference type="SMART" id="SM00389">
    <property type="entry name" value="HOX"/>
    <property type="match status" value="1"/>
</dbReference>
<dbReference type="InterPro" id="IPR050394">
    <property type="entry name" value="Homeobox_NK-like"/>
</dbReference>
<evidence type="ECO:0000256" key="8">
    <source>
        <dbReference type="SAM" id="MobiDB-lite"/>
    </source>
</evidence>
<protein>
    <submittedName>
        <fullName evidence="10">Homeobox protein Nkx-2.5</fullName>
    </submittedName>
</protein>
<keyword evidence="2" id="KW-0217">Developmental protein</keyword>
<dbReference type="GO" id="GO:0000981">
    <property type="term" value="F:DNA-binding transcription factor activity, RNA polymerase II-specific"/>
    <property type="evidence" value="ECO:0007669"/>
    <property type="project" value="InterPro"/>
</dbReference>
<dbReference type="PANTHER" id="PTHR24340:SF41">
    <property type="entry name" value="MUSCLE-SPECIFIC HOMEOBOX PROTEIN TINMAN-RELATED"/>
    <property type="match status" value="1"/>
</dbReference>
<feature type="compositionally biased region" description="Polar residues" evidence="8">
    <location>
        <begin position="105"/>
        <end position="129"/>
    </location>
</feature>
<keyword evidence="3 6" id="KW-0238">DNA-binding</keyword>
<gene>
    <name evidence="10" type="primary">nkx-2.5</name>
    <name evidence="10" type="ORF">AWC38_SpisGene4899</name>
</gene>
<dbReference type="SUPFAM" id="SSF46689">
    <property type="entry name" value="Homeodomain-like"/>
    <property type="match status" value="1"/>
</dbReference>
<evidence type="ECO:0000256" key="2">
    <source>
        <dbReference type="ARBA" id="ARBA00022473"/>
    </source>
</evidence>
<organism evidence="10 11">
    <name type="scientific">Stylophora pistillata</name>
    <name type="common">Smooth cauliflower coral</name>
    <dbReference type="NCBI Taxonomy" id="50429"/>
    <lineage>
        <taxon>Eukaryota</taxon>
        <taxon>Metazoa</taxon>
        <taxon>Cnidaria</taxon>
        <taxon>Anthozoa</taxon>
        <taxon>Hexacorallia</taxon>
        <taxon>Scleractinia</taxon>
        <taxon>Astrocoeniina</taxon>
        <taxon>Pocilloporidae</taxon>
        <taxon>Stylophora</taxon>
    </lineage>
</organism>
<dbReference type="Proteomes" id="UP000225706">
    <property type="component" value="Unassembled WGS sequence"/>
</dbReference>
<dbReference type="PROSITE" id="PS50071">
    <property type="entry name" value="HOMEOBOX_2"/>
    <property type="match status" value="1"/>
</dbReference>
<keyword evidence="4 6" id="KW-0371">Homeobox</keyword>
<dbReference type="OrthoDB" id="6159439at2759"/>
<evidence type="ECO:0000256" key="4">
    <source>
        <dbReference type="ARBA" id="ARBA00023155"/>
    </source>
</evidence>
<dbReference type="InterPro" id="IPR001356">
    <property type="entry name" value="HD"/>
</dbReference>
<keyword evidence="11" id="KW-1185">Reference proteome</keyword>
<name>A0A2B4SK85_STYPI</name>
<dbReference type="STRING" id="50429.A0A2B4SK85"/>
<evidence type="ECO:0000256" key="6">
    <source>
        <dbReference type="PROSITE-ProRule" id="PRU00108"/>
    </source>
</evidence>
<comment type="caution">
    <text evidence="10">The sequence shown here is derived from an EMBL/GenBank/DDBJ whole genome shotgun (WGS) entry which is preliminary data.</text>
</comment>
<comment type="subcellular location">
    <subcellularLocation>
        <location evidence="1 6 7">Nucleus</location>
    </subcellularLocation>
</comment>
<sequence>MLHSPNVTAPFTVRNLLNLPEYNSVSFQEAGPVECLTHMTSVHVMPNKNEENANNGLPLHENHHPKFIYPETPRSMYLKNDVNHHANLSGSHAHILEPPCPPVSMESQLNNKSESQEITQELQHTQHTSPNANEMHHQVTNPGLATSEVPNKQKRIRRKPRVLFSQAQVYELERRFKQQKYLSAPERDHLASMLKLTSNQVKIWFQNKRYKCKKQALENKARTAGMESWYGLPPEPRRVAVPVLVRDGEPCLGREPYGLNMNMNMNMNFAPHYMNMYPPPQNNHLANRTW</sequence>
<dbReference type="GO" id="GO:0000978">
    <property type="term" value="F:RNA polymerase II cis-regulatory region sequence-specific DNA binding"/>
    <property type="evidence" value="ECO:0007669"/>
    <property type="project" value="TreeGrafter"/>
</dbReference>
<dbReference type="CDD" id="cd00086">
    <property type="entry name" value="homeodomain"/>
    <property type="match status" value="1"/>
</dbReference>
<evidence type="ECO:0000256" key="5">
    <source>
        <dbReference type="ARBA" id="ARBA00023242"/>
    </source>
</evidence>
<feature type="DNA-binding region" description="Homeobox" evidence="6">
    <location>
        <begin position="157"/>
        <end position="216"/>
    </location>
</feature>
<dbReference type="InterPro" id="IPR017970">
    <property type="entry name" value="Homeobox_CS"/>
</dbReference>
<evidence type="ECO:0000259" key="9">
    <source>
        <dbReference type="PROSITE" id="PS50071"/>
    </source>
</evidence>
<dbReference type="Pfam" id="PF00046">
    <property type="entry name" value="Homeodomain"/>
    <property type="match status" value="1"/>
</dbReference>
<feature type="domain" description="Homeobox" evidence="9">
    <location>
        <begin position="155"/>
        <end position="215"/>
    </location>
</feature>
<evidence type="ECO:0000256" key="7">
    <source>
        <dbReference type="RuleBase" id="RU000682"/>
    </source>
</evidence>
<dbReference type="PANTHER" id="PTHR24340">
    <property type="entry name" value="HOMEOBOX PROTEIN NKX"/>
    <property type="match status" value="1"/>
</dbReference>
<dbReference type="EMBL" id="LSMT01000052">
    <property type="protein sequence ID" value="PFX30301.1"/>
    <property type="molecule type" value="Genomic_DNA"/>
</dbReference>
<accession>A0A2B4SK85</accession>
<dbReference type="Gene3D" id="1.10.10.60">
    <property type="entry name" value="Homeodomain-like"/>
    <property type="match status" value="1"/>
</dbReference>
<evidence type="ECO:0000256" key="1">
    <source>
        <dbReference type="ARBA" id="ARBA00004123"/>
    </source>
</evidence>
<dbReference type="GO" id="GO:0005634">
    <property type="term" value="C:nucleus"/>
    <property type="evidence" value="ECO:0007669"/>
    <property type="project" value="UniProtKB-SubCell"/>
</dbReference>
<feature type="region of interest" description="Disordered" evidence="8">
    <location>
        <begin position="100"/>
        <end position="129"/>
    </location>
</feature>
<keyword evidence="5 6" id="KW-0539">Nucleus</keyword>
<dbReference type="InterPro" id="IPR020479">
    <property type="entry name" value="HD_metazoa"/>
</dbReference>
<dbReference type="PRINTS" id="PR00024">
    <property type="entry name" value="HOMEOBOX"/>
</dbReference>
<reference evidence="11" key="1">
    <citation type="journal article" date="2017" name="bioRxiv">
        <title>Comparative analysis of the genomes of Stylophora pistillata and Acropora digitifera provides evidence for extensive differences between species of corals.</title>
        <authorList>
            <person name="Voolstra C.R."/>
            <person name="Li Y."/>
            <person name="Liew Y.J."/>
            <person name="Baumgarten S."/>
            <person name="Zoccola D."/>
            <person name="Flot J.-F."/>
            <person name="Tambutte S."/>
            <person name="Allemand D."/>
            <person name="Aranda M."/>
        </authorList>
    </citation>
    <scope>NUCLEOTIDE SEQUENCE [LARGE SCALE GENOMIC DNA]</scope>
</reference>
<proteinExistence type="predicted"/>
<dbReference type="AlphaFoldDB" id="A0A2B4SK85"/>
<dbReference type="GO" id="GO:0030154">
    <property type="term" value="P:cell differentiation"/>
    <property type="evidence" value="ECO:0007669"/>
    <property type="project" value="TreeGrafter"/>
</dbReference>
<dbReference type="PROSITE" id="PS00027">
    <property type="entry name" value="HOMEOBOX_1"/>
    <property type="match status" value="1"/>
</dbReference>